<dbReference type="AlphaFoldDB" id="A0A0S6YY90"/>
<accession>A0A0S6YY90</accession>
<evidence type="ECO:0000313" key="2">
    <source>
        <dbReference type="EMBL" id="GAN43752.1"/>
    </source>
</evidence>
<dbReference type="EMBL" id="DF952378">
    <property type="protein sequence ID" value="GAN43752.1"/>
    <property type="molecule type" value="Genomic_DNA"/>
</dbReference>
<reference evidence="2" key="1">
    <citation type="submission" date="2015-03" db="EMBL/GenBank/DDBJ databases">
        <title>Draft genome sequence of Mizugakiibacter sediminis skMP5.</title>
        <authorList>
            <person name="Watanabe T."/>
            <person name="Kojima H."/>
            <person name="Fukui M."/>
        </authorList>
    </citation>
    <scope>NUCLEOTIDE SEQUENCE</scope>
    <source>
        <strain evidence="2">SkMP5</strain>
    </source>
</reference>
<organism evidence="2">
    <name type="scientific">Mizugakiibacter sediminis</name>
    <dbReference type="NCBI Taxonomy" id="1475481"/>
    <lineage>
        <taxon>Bacteria</taxon>
        <taxon>Pseudomonadati</taxon>
        <taxon>Pseudomonadota</taxon>
        <taxon>Gammaproteobacteria</taxon>
        <taxon>Lysobacterales</taxon>
        <taxon>Rhodanobacteraceae</taxon>
        <taxon>Mizugakiibacter</taxon>
    </lineage>
</organism>
<dbReference type="HOGENOM" id="CLU_1803973_0_0_6"/>
<sequence length="143" mass="15631">MRVPTSSRAIASTGFCVADRPMRTSGRGHSACRRSRLSARWLPRLLPARAWISSTITVRVPASMRRPDSEPSSTYSDSGVVTRMCGGRLRIEVRSVAGVSPVRTAVRMSTSGRPSRSSSARMPPSGTSRLRWMSFDKAFNGET</sequence>
<protein>
    <submittedName>
        <fullName evidence="2">Response regulator</fullName>
    </submittedName>
</protein>
<feature type="region of interest" description="Disordered" evidence="1">
    <location>
        <begin position="104"/>
        <end position="128"/>
    </location>
</feature>
<evidence type="ECO:0000256" key="1">
    <source>
        <dbReference type="SAM" id="MobiDB-lite"/>
    </source>
</evidence>
<gene>
    <name evidence="2" type="ORF">MBSD_0262</name>
</gene>
<feature type="compositionally biased region" description="Low complexity" evidence="1">
    <location>
        <begin position="107"/>
        <end position="126"/>
    </location>
</feature>
<name>A0A0S6YY90_9GAMM</name>
<proteinExistence type="predicted"/>